<dbReference type="Pfam" id="PF00109">
    <property type="entry name" value="ketoacyl-synt"/>
    <property type="match status" value="1"/>
</dbReference>
<dbReference type="PANTHER" id="PTHR43775:SF29">
    <property type="entry name" value="ASPERFURANONE POLYKETIDE SYNTHASE AFOG-RELATED"/>
    <property type="match status" value="1"/>
</dbReference>
<dbReference type="SMART" id="SM00823">
    <property type="entry name" value="PKS_PP"/>
    <property type="match status" value="1"/>
</dbReference>
<evidence type="ECO:0000256" key="1">
    <source>
        <dbReference type="ARBA" id="ARBA00022450"/>
    </source>
</evidence>
<comment type="caution">
    <text evidence="13">The sequence shown here is derived from an EMBL/GenBank/DDBJ whole genome shotgun (WGS) entry which is preliminary data.</text>
</comment>
<keyword evidence="4" id="KW-0521">NADP</keyword>
<evidence type="ECO:0000256" key="2">
    <source>
        <dbReference type="ARBA" id="ARBA00022553"/>
    </source>
</evidence>
<dbReference type="InterPro" id="IPR020841">
    <property type="entry name" value="PKS_Beta-ketoAc_synthase_dom"/>
</dbReference>
<dbReference type="Pfam" id="PF00698">
    <property type="entry name" value="Acyl_transf_1"/>
    <property type="match status" value="1"/>
</dbReference>
<dbReference type="Pfam" id="PF08242">
    <property type="entry name" value="Methyltransf_12"/>
    <property type="match status" value="1"/>
</dbReference>
<dbReference type="GO" id="GO:0004312">
    <property type="term" value="F:fatty acid synthase activity"/>
    <property type="evidence" value="ECO:0007669"/>
    <property type="project" value="TreeGrafter"/>
</dbReference>
<dbReference type="InterPro" id="IPR036291">
    <property type="entry name" value="NAD(P)-bd_dom_sf"/>
</dbReference>
<dbReference type="InterPro" id="IPR036736">
    <property type="entry name" value="ACP-like_sf"/>
</dbReference>
<accession>A0A0F4YEG7</accession>
<dbReference type="Pfam" id="PF08240">
    <property type="entry name" value="ADH_N"/>
    <property type="match status" value="1"/>
</dbReference>
<dbReference type="InterPro" id="IPR016039">
    <property type="entry name" value="Thiolase-like"/>
</dbReference>
<dbReference type="Gene3D" id="3.40.50.150">
    <property type="entry name" value="Vaccinia Virus protein VP39"/>
    <property type="match status" value="1"/>
</dbReference>
<dbReference type="GO" id="GO:0031177">
    <property type="term" value="F:phosphopantetheine binding"/>
    <property type="evidence" value="ECO:0007669"/>
    <property type="project" value="InterPro"/>
</dbReference>
<keyword evidence="14" id="KW-1185">Reference proteome</keyword>
<dbReference type="InterPro" id="IPR018201">
    <property type="entry name" value="Ketoacyl_synth_AS"/>
</dbReference>
<evidence type="ECO:0000256" key="8">
    <source>
        <dbReference type="PROSITE-ProRule" id="PRU01363"/>
    </source>
</evidence>
<dbReference type="RefSeq" id="XP_013323196.1">
    <property type="nucleotide sequence ID" value="XM_013467742.1"/>
</dbReference>
<dbReference type="InterPro" id="IPR042104">
    <property type="entry name" value="PKS_dehydratase_sf"/>
</dbReference>
<evidence type="ECO:0000256" key="4">
    <source>
        <dbReference type="ARBA" id="ARBA00022857"/>
    </source>
</evidence>
<evidence type="ECO:0000313" key="14">
    <source>
        <dbReference type="Proteomes" id="UP000053958"/>
    </source>
</evidence>
<dbReference type="InterPro" id="IPR011032">
    <property type="entry name" value="GroES-like_sf"/>
</dbReference>
<dbReference type="CDD" id="cd05195">
    <property type="entry name" value="enoyl_red"/>
    <property type="match status" value="1"/>
</dbReference>
<dbReference type="Pfam" id="PF14765">
    <property type="entry name" value="PS-DH"/>
    <property type="match status" value="1"/>
</dbReference>
<dbReference type="SUPFAM" id="SSF50129">
    <property type="entry name" value="GroES-like"/>
    <property type="match status" value="1"/>
</dbReference>
<dbReference type="PROSITE" id="PS00012">
    <property type="entry name" value="PHOSPHOPANTETHEINE"/>
    <property type="match status" value="1"/>
</dbReference>
<dbReference type="GO" id="GO:0016491">
    <property type="term" value="F:oxidoreductase activity"/>
    <property type="evidence" value="ECO:0007669"/>
    <property type="project" value="UniProtKB-KW"/>
</dbReference>
<keyword evidence="6" id="KW-0511">Multifunctional enzyme</keyword>
<dbReference type="Pfam" id="PF23114">
    <property type="entry name" value="NAD-bd_HRPKS_sdrA"/>
    <property type="match status" value="1"/>
</dbReference>
<feature type="active site" description="Proton acceptor; for dehydratase activity" evidence="8">
    <location>
        <position position="1038"/>
    </location>
</feature>
<dbReference type="Proteomes" id="UP000053958">
    <property type="component" value="Unassembled WGS sequence"/>
</dbReference>
<protein>
    <submittedName>
        <fullName evidence="13">Lovastatin nonaketide synthase</fullName>
        <ecNumber evidence="13">2.3.1.161</ecNumber>
    </submittedName>
</protein>
<dbReference type="InterPro" id="IPR020806">
    <property type="entry name" value="PKS_PP-bd"/>
</dbReference>
<dbReference type="SUPFAM" id="SSF51735">
    <property type="entry name" value="NAD(P)-binding Rossmann-fold domains"/>
    <property type="match status" value="2"/>
</dbReference>
<dbReference type="Gene3D" id="3.90.180.10">
    <property type="entry name" value="Medium-chain alcohol dehydrogenases, catalytic domain"/>
    <property type="match status" value="1"/>
</dbReference>
<dbReference type="Gene3D" id="3.40.50.720">
    <property type="entry name" value="NAD(P)-binding Rossmann-like Domain"/>
    <property type="match status" value="1"/>
</dbReference>
<dbReference type="Gene3D" id="3.10.129.110">
    <property type="entry name" value="Polyketide synthase dehydratase"/>
    <property type="match status" value="1"/>
</dbReference>
<keyword evidence="3 13" id="KW-0808">Transferase</keyword>
<dbReference type="CDD" id="cd00833">
    <property type="entry name" value="PKS"/>
    <property type="match status" value="1"/>
</dbReference>
<sequence length="2638" mass="291086">MNPYSEKDLFLSENPEVVSLTDLAPVEQAKNEPSPLEILPESGSKLDVQHTSRESLSESLDIPDSSTDSSGREVPIAIVGLSTRFPGGADSPEKLWDLISQGRSAWSEIPSERFNLDGFYHPVANRNGSTNVRGGHFLKEDVAVFDAPFFNISPNEAKQRLQLESAYEALENGRFIPTRQSGIPLEEIVGTKTSVYVGNFTRDYCDITVRDPETAPLYFATGTGQSMLSNRLSYFFDLKGPSITVDTACSSSLVALHLACQSLRSGEADQAIVGGTNLIFSPHIMTTMSSLGFLSFDGRSYTSDHRACGYGRGEGFATVILKPLDAALRDKNPIRAVIRATAINSDGRTKGITLPSRESQVEMIRSAYADAGLDPHDTGYFEAHGTGTQAGDPIEMSAIYEVFASSRARDDPLIVGSIKTNIGHLEGASGLAGLIKAVLCLEKGVIPPNINFEKPNNQIPLEEWNLKIPTTLEPWPPRALRRASVNSFGYGGTNAHVILDEARGYLNSLSRRASVQSSVILPTSTNETGKHSEFYRSFVFSANDDVSSSKLVERMLEYLKLKLHQDERTFLRDLAFTFSEKRTRLPLKLAVSASSISELVGELERRPAFRKSFQAPRLGFVFTGQGAQWARMGVELEGIYEAFDKSLLSSEATLESLGCPWRLLDELHRDAHSSRINDPELSQPICTAIQIALVDLLRSWGVKPATVVGHSSGEIAAAYAAGALSLESAMTVAYYRGFLCSQMASQGTRHGGMIAVGLSAPETQSFISQIEGGRLNIACYNSPKSVTVAGDTCAITELEKLLLAKKIFVRRLKVDVAYHSHHMQDVAPKYSELLQNLQVQNSDGVQFFSSVTGALMECSSLKSDYWVRNMVSPVLFSSALRKMCWASETGTQDKEPDVDLLIEIGPHAALAGPIKQILDDADSKQDITYISCLQRKQNAVKSMHEVANTLFMNGSAIDFYSVNDSGADDEPQVLANLPPYPWNHSTGYWHESRISRGHRFRQYGRRDLIGAPEDNFNPREPRWRGFLRLSELPWIKDHQVQGKVLYPAAGMLSMVIEAMQQISERSSETFKGLRFRDINIGQALVVPDSSDGVETVLSLHPSSLLSSTDSSNPWFEFRLYSVVSDEWIEHCHGYVSGTPSSQIGELGNEEAHQKQRAIEELFTTCRQRCQKHINVKHLYKTLDHVGLSYGPAFQNLAVVSASGTNNMALGTVSIPDTAQFMPQNFEFPHILHPATLDSVFHTIFPAFSKDQSGLPHPFVPTFIKQMKVSTTGLNIPSKKLKVACSVLQNDFRQIDSRMTVVADECADFDPLIEVEGLRCSAIANMASEVKSTAEDRKLCFREVWSEDITLASPADIKHIFPPPEHDQALSEVVATFEAASLIYIRRALLDLGEPDFEKMKPHCRFLYQTLRQVREKAERGDLGHQALHWLAASEKEEERHISSAKTHGAEGKMLCRMGENLSRIMRNETEALPVMLEGDLLYELYSTGLGTERSFGQLSSIIGKLAHKKPDMNILEIGAGTGGATMSILRTLGGAEGEYPRFSHFDFTDISQGFFEKAREKFRLWAALMDFKKLDIEVDPQSQGFAAGSYDLIIAVNVLHATSEMKKTLKNVRMLLKPGGRLVLMEITHPLLRTIILYGGLPGWWSGVNDGRTSGPTITEDEWHALLRNTSFSGLDICLRDFPNEADYLYSVMVSTAVEDTESRYPDAVVIDTCQQSYVSAEYLQSCLQISCGIKSKLCSLDTPTETYHDKVCIVLDELQRPILRGTDSAKYESIRQVISSSKGVIWVTRGATLESSKPESSLIHGLMRSVRSEDQSKRIVTLDFDSENVLPAKQAAESILRIFQNSFKEGQQLESTDLEFSERSGRLMIPRIVEDRISNDYVAKGPQDSTTEMLFFEESERPLKLEIGTPGLLDTLRFIEDSAMAKKLSGDEVEIRVEASGINFSDVMVAMGQHIENFLGCECSGVLTKVGANVTHLKVGDRVCTLALGTLKTHVRCRADLVQRMPDDMTFEVAASLPAVYCTAYLSIINTARLQKNETILIHAAAGGVGQAAIMLAQMIGAEIFVTVGTAEKKQFIMQTYGIPEDHIFSSRDASFAEGVMRMTNGKGVDVILNSLAGELLRESWNCIAQFGRFIEIGKRDFLGNSKLEMEPFIRNVSFSSVDLTGIFRHKQELGSSLLEKVMGLVRSGTITPVTPITTYPISKVEEALRMMQAGKHRGKVVITRRSKDPVKLRKVVSQRSKSHSFKENASYILVGGLGGLGRSISSWMVDNGAKNIIFLSRSGAANPEAASHVDELRREGVNVVVYECDVSILSQLAKVMESCSETLPPIRGIIHAGMVLQDSIFASMSYERFQAAIQPKVTGSLNLHMLSIVMNWDLDFFVMLSSAAGIVGNSSQSNYTAGCVFQDALARHRNTNGLPAVSLDLGRILSVGAVAMNQNYASNLERWGFTNISEKEFHSLLQLAIFESRQTEGTSQIITGLDTQRLIASRTSGDTKDTPLWFRDPRFSHLLQTGQKKVAEAIKTNAVASLRESIQASTTYPDAIKVISEAITAKLAKMLTLPAENIDPSRSPAAYGVDSLVAVELRNWLYQEAKYDVPIFEILSQSSLTALAKHVALKSDMLSPELREEAEKDAQE</sequence>
<dbReference type="InterPro" id="IPR020807">
    <property type="entry name" value="PKS_DH"/>
</dbReference>
<feature type="domain" description="PKS/mFAS DH" evidence="12">
    <location>
        <begin position="1006"/>
        <end position="1328"/>
    </location>
</feature>
<dbReference type="InterPro" id="IPR001227">
    <property type="entry name" value="Ac_transferase_dom_sf"/>
</dbReference>
<dbReference type="EMBL" id="LASV01000752">
    <property type="protein sequence ID" value="KKA16584.1"/>
    <property type="molecule type" value="Genomic_DNA"/>
</dbReference>
<evidence type="ECO:0000259" key="11">
    <source>
        <dbReference type="PROSITE" id="PS52004"/>
    </source>
</evidence>
<dbReference type="InterPro" id="IPR013217">
    <property type="entry name" value="Methyltransf_12"/>
</dbReference>
<dbReference type="InterPro" id="IPR013154">
    <property type="entry name" value="ADH-like_N"/>
</dbReference>
<feature type="region of interest" description="N-terminal hotdog fold" evidence="8">
    <location>
        <begin position="1006"/>
        <end position="1142"/>
    </location>
</feature>
<keyword evidence="5" id="KW-0560">Oxidoreductase</keyword>
<feature type="domain" description="Ketosynthase family 3 (KS3)" evidence="11">
    <location>
        <begin position="73"/>
        <end position="501"/>
    </location>
</feature>
<dbReference type="InterPro" id="IPR049551">
    <property type="entry name" value="PKS_DH_C"/>
</dbReference>
<evidence type="ECO:0000256" key="3">
    <source>
        <dbReference type="ARBA" id="ARBA00022679"/>
    </source>
</evidence>
<name>A0A0F4YEG7_RASE3</name>
<evidence type="ECO:0000259" key="12">
    <source>
        <dbReference type="PROSITE" id="PS52019"/>
    </source>
</evidence>
<dbReference type="SUPFAM" id="SSF53901">
    <property type="entry name" value="Thiolase-like"/>
    <property type="match status" value="1"/>
</dbReference>
<feature type="active site" description="Proton donor; for dehydratase activity" evidence="8">
    <location>
        <position position="1237"/>
    </location>
</feature>
<dbReference type="InterPro" id="IPR014031">
    <property type="entry name" value="Ketoacyl_synth_C"/>
</dbReference>
<evidence type="ECO:0000256" key="6">
    <source>
        <dbReference type="ARBA" id="ARBA00023268"/>
    </source>
</evidence>
<feature type="region of interest" description="Disordered" evidence="9">
    <location>
        <begin position="23"/>
        <end position="73"/>
    </location>
</feature>
<dbReference type="InterPro" id="IPR050091">
    <property type="entry name" value="PKS_NRPS_Biosynth_Enz"/>
</dbReference>
<dbReference type="SMART" id="SM00825">
    <property type="entry name" value="PKS_KS"/>
    <property type="match status" value="1"/>
</dbReference>
<feature type="domain" description="Carrier" evidence="10">
    <location>
        <begin position="2544"/>
        <end position="2621"/>
    </location>
</feature>
<feature type="region of interest" description="C-terminal hotdog fold" evidence="8">
    <location>
        <begin position="1170"/>
        <end position="1328"/>
    </location>
</feature>
<dbReference type="OrthoDB" id="329835at2759"/>
<reference evidence="13 14" key="1">
    <citation type="submission" date="2015-04" db="EMBL/GenBank/DDBJ databases">
        <authorList>
            <person name="Heijne W.H."/>
            <person name="Fedorova N.D."/>
            <person name="Nierman W.C."/>
            <person name="Vollebregt A.W."/>
            <person name="Zhao Z."/>
            <person name="Wu L."/>
            <person name="Kumar M."/>
            <person name="Stam H."/>
            <person name="van den Berg M.A."/>
            <person name="Pel H.J."/>
        </authorList>
    </citation>
    <scope>NUCLEOTIDE SEQUENCE [LARGE SCALE GENOMIC DNA]</scope>
    <source>
        <strain evidence="13 14">CBS 393.64</strain>
    </source>
</reference>
<dbReference type="InterPro" id="IPR014043">
    <property type="entry name" value="Acyl_transferase_dom"/>
</dbReference>
<dbReference type="InterPro" id="IPR009081">
    <property type="entry name" value="PP-bd_ACP"/>
</dbReference>
<dbReference type="Pfam" id="PF13602">
    <property type="entry name" value="ADH_zinc_N_2"/>
    <property type="match status" value="1"/>
</dbReference>
<dbReference type="InterPro" id="IPR016036">
    <property type="entry name" value="Malonyl_transacylase_ACP-bd"/>
</dbReference>
<dbReference type="SUPFAM" id="SSF52151">
    <property type="entry name" value="FabD/lysophospholipase-like"/>
    <property type="match status" value="1"/>
</dbReference>
<dbReference type="PROSITE" id="PS52004">
    <property type="entry name" value="KS3_2"/>
    <property type="match status" value="1"/>
</dbReference>
<dbReference type="PROSITE" id="PS00606">
    <property type="entry name" value="KS3_1"/>
    <property type="match status" value="1"/>
</dbReference>
<dbReference type="InterPro" id="IPR057326">
    <property type="entry name" value="KR_dom"/>
</dbReference>
<evidence type="ECO:0000256" key="9">
    <source>
        <dbReference type="SAM" id="MobiDB-lite"/>
    </source>
</evidence>
<dbReference type="InterPro" id="IPR006162">
    <property type="entry name" value="Ppantetheine_attach_site"/>
</dbReference>
<dbReference type="InterPro" id="IPR020843">
    <property type="entry name" value="ER"/>
</dbReference>
<keyword evidence="2" id="KW-0597">Phosphoprotein</keyword>
<gene>
    <name evidence="13" type="ORF">T310_9851</name>
</gene>
<dbReference type="GeneID" id="25321773"/>
<dbReference type="Gene3D" id="1.10.1200.10">
    <property type="entry name" value="ACP-like"/>
    <property type="match status" value="1"/>
</dbReference>
<dbReference type="SMART" id="SM00822">
    <property type="entry name" value="PKS_KR"/>
    <property type="match status" value="1"/>
</dbReference>
<dbReference type="GO" id="GO:0004315">
    <property type="term" value="F:3-oxoacyl-[acyl-carrier-protein] synthase activity"/>
    <property type="evidence" value="ECO:0007669"/>
    <property type="project" value="InterPro"/>
</dbReference>
<dbReference type="CDD" id="cd02440">
    <property type="entry name" value="AdoMet_MTases"/>
    <property type="match status" value="1"/>
</dbReference>
<dbReference type="InterPro" id="IPR013968">
    <property type="entry name" value="PKS_KR"/>
</dbReference>
<organism evidence="13 14">
    <name type="scientific">Rasamsonia emersonii (strain ATCC 16479 / CBS 393.64 / IMI 116815)</name>
    <dbReference type="NCBI Taxonomy" id="1408163"/>
    <lineage>
        <taxon>Eukaryota</taxon>
        <taxon>Fungi</taxon>
        <taxon>Dikarya</taxon>
        <taxon>Ascomycota</taxon>
        <taxon>Pezizomycotina</taxon>
        <taxon>Eurotiomycetes</taxon>
        <taxon>Eurotiomycetidae</taxon>
        <taxon>Eurotiales</taxon>
        <taxon>Trichocomaceae</taxon>
        <taxon>Rasamsonia</taxon>
    </lineage>
</organism>
<dbReference type="FunFam" id="3.40.366.10:FF:000002">
    <property type="entry name" value="Probable polyketide synthase 2"/>
    <property type="match status" value="1"/>
</dbReference>
<proteinExistence type="predicted"/>
<dbReference type="InterPro" id="IPR032821">
    <property type="entry name" value="PKS_assoc"/>
</dbReference>
<dbReference type="Pfam" id="PF08659">
    <property type="entry name" value="KR"/>
    <property type="match status" value="1"/>
</dbReference>
<dbReference type="SUPFAM" id="SSF47336">
    <property type="entry name" value="ACP-like"/>
    <property type="match status" value="1"/>
</dbReference>
<evidence type="ECO:0000256" key="7">
    <source>
        <dbReference type="ARBA" id="ARBA00023315"/>
    </source>
</evidence>
<dbReference type="Pfam" id="PF16197">
    <property type="entry name" value="KAsynt_C_assoc"/>
    <property type="match status" value="1"/>
</dbReference>
<dbReference type="InterPro" id="IPR029063">
    <property type="entry name" value="SAM-dependent_MTases_sf"/>
</dbReference>
<dbReference type="Pfam" id="PF23297">
    <property type="entry name" value="ACP_SdgA_C"/>
    <property type="match status" value="1"/>
</dbReference>
<dbReference type="InterPro" id="IPR014030">
    <property type="entry name" value="Ketoacyl_synth_N"/>
</dbReference>
<keyword evidence="7 13" id="KW-0012">Acyltransferase</keyword>
<dbReference type="Gene3D" id="3.40.366.10">
    <property type="entry name" value="Malonyl-Coenzyme A Acyl Carrier Protein, domain 2"/>
    <property type="match status" value="1"/>
</dbReference>
<dbReference type="EC" id="2.3.1.161" evidence="13"/>
<evidence type="ECO:0000313" key="13">
    <source>
        <dbReference type="EMBL" id="KKA16584.1"/>
    </source>
</evidence>
<keyword evidence="1" id="KW-0596">Phosphopantetheine</keyword>
<dbReference type="SMART" id="SM00829">
    <property type="entry name" value="PKS_ER"/>
    <property type="match status" value="1"/>
</dbReference>
<dbReference type="FunFam" id="3.40.50.720:FF:000209">
    <property type="entry name" value="Polyketide synthase Pks12"/>
    <property type="match status" value="1"/>
</dbReference>
<dbReference type="SUPFAM" id="SSF55048">
    <property type="entry name" value="Probable ACP-binding domain of malonyl-CoA ACP transacylase"/>
    <property type="match status" value="1"/>
</dbReference>
<dbReference type="InterPro" id="IPR056501">
    <property type="entry name" value="NAD-bd_HRPKS_sdrA"/>
</dbReference>
<dbReference type="InterPro" id="IPR049552">
    <property type="entry name" value="PKS_DH_N"/>
</dbReference>
<evidence type="ECO:0000259" key="10">
    <source>
        <dbReference type="PROSITE" id="PS50075"/>
    </source>
</evidence>
<dbReference type="SUPFAM" id="SSF53335">
    <property type="entry name" value="S-adenosyl-L-methionine-dependent methyltransferases"/>
    <property type="match status" value="1"/>
</dbReference>
<evidence type="ECO:0000256" key="5">
    <source>
        <dbReference type="ARBA" id="ARBA00023002"/>
    </source>
</evidence>
<feature type="compositionally biased region" description="Basic and acidic residues" evidence="9">
    <location>
        <begin position="47"/>
        <end position="56"/>
    </location>
</feature>
<dbReference type="SMART" id="SM00827">
    <property type="entry name" value="PKS_AT"/>
    <property type="match status" value="1"/>
</dbReference>
<dbReference type="STRING" id="1408163.A0A0F4YEG7"/>
<dbReference type="GO" id="GO:0006633">
    <property type="term" value="P:fatty acid biosynthetic process"/>
    <property type="evidence" value="ECO:0007669"/>
    <property type="project" value="InterPro"/>
</dbReference>
<dbReference type="InterPro" id="IPR016035">
    <property type="entry name" value="Acyl_Trfase/lysoPLipase"/>
</dbReference>
<dbReference type="GO" id="GO:1901336">
    <property type="term" value="P:lactone biosynthetic process"/>
    <property type="evidence" value="ECO:0007669"/>
    <property type="project" value="UniProtKB-ARBA"/>
</dbReference>
<dbReference type="Pfam" id="PF02801">
    <property type="entry name" value="Ketoacyl-synt_C"/>
    <property type="match status" value="1"/>
</dbReference>
<dbReference type="SMART" id="SM00826">
    <property type="entry name" value="PKS_DH"/>
    <property type="match status" value="1"/>
</dbReference>
<dbReference type="GO" id="GO:0030639">
    <property type="term" value="P:polyketide biosynthetic process"/>
    <property type="evidence" value="ECO:0007669"/>
    <property type="project" value="UniProtKB-ARBA"/>
</dbReference>
<dbReference type="PROSITE" id="PS50075">
    <property type="entry name" value="CARRIER"/>
    <property type="match status" value="1"/>
</dbReference>
<dbReference type="PANTHER" id="PTHR43775">
    <property type="entry name" value="FATTY ACID SYNTHASE"/>
    <property type="match status" value="1"/>
</dbReference>
<dbReference type="PROSITE" id="PS52019">
    <property type="entry name" value="PKS_MFAS_DH"/>
    <property type="match status" value="1"/>
</dbReference>
<dbReference type="Gene3D" id="3.40.47.10">
    <property type="match status" value="1"/>
</dbReference>
<dbReference type="InterPro" id="IPR049900">
    <property type="entry name" value="PKS_mFAS_DH"/>
</dbReference>
<dbReference type="GO" id="GO:0050637">
    <property type="term" value="F:lovastatin nonaketide synthase activity"/>
    <property type="evidence" value="ECO:0007669"/>
    <property type="project" value="UniProtKB-EC"/>
</dbReference>
<dbReference type="Pfam" id="PF21089">
    <property type="entry name" value="PKS_DH_N"/>
    <property type="match status" value="1"/>
</dbReference>